<evidence type="ECO:0000313" key="3">
    <source>
        <dbReference type="Proteomes" id="UP000031670"/>
    </source>
</evidence>
<evidence type="ECO:0000259" key="1">
    <source>
        <dbReference type="Pfam" id="PF03135"/>
    </source>
</evidence>
<dbReference type="EMBL" id="BBSA01000020">
    <property type="protein sequence ID" value="GAM65496.1"/>
    <property type="molecule type" value="Genomic_DNA"/>
</dbReference>
<proteinExistence type="predicted"/>
<accession>A0A0B8PGQ5</accession>
<reference evidence="2 3" key="1">
    <citation type="submission" date="2015-01" db="EMBL/GenBank/DDBJ databases">
        <title>Vibrio sp. C5 JCM 19232 whole genome shotgun sequence.</title>
        <authorList>
            <person name="Sawabe T."/>
            <person name="Meirelles P."/>
            <person name="Feng G."/>
            <person name="Sayaka M."/>
            <person name="Hattori M."/>
            <person name="Ohkuma M."/>
        </authorList>
    </citation>
    <scope>NUCLEOTIDE SEQUENCE [LARGE SCALE GENOMIC DNA]</scope>
    <source>
        <strain evidence="2 3">JCM19232</strain>
    </source>
</reference>
<dbReference type="Pfam" id="PF03135">
    <property type="entry name" value="CagE_TrbE_VirB"/>
    <property type="match status" value="1"/>
</dbReference>
<feature type="domain" description="CagE TrbE VirB component of type IV transporter system central" evidence="1">
    <location>
        <begin position="181"/>
        <end position="293"/>
    </location>
</feature>
<dbReference type="GO" id="GO:0005524">
    <property type="term" value="F:ATP binding"/>
    <property type="evidence" value="ECO:0007669"/>
    <property type="project" value="InterPro"/>
</dbReference>
<organism evidence="2 3">
    <name type="scientific">Vibrio ishigakensis</name>
    <dbReference type="NCBI Taxonomy" id="1481914"/>
    <lineage>
        <taxon>Bacteria</taxon>
        <taxon>Pseudomonadati</taxon>
        <taxon>Pseudomonadota</taxon>
        <taxon>Gammaproteobacteria</taxon>
        <taxon>Vibrionales</taxon>
        <taxon>Vibrionaceae</taxon>
        <taxon>Vibrio</taxon>
    </lineage>
</organism>
<dbReference type="InterPro" id="IPR018145">
    <property type="entry name" value="CagE_TrbE_VirB_cntrl_dom"/>
</dbReference>
<name>A0A0B8PGQ5_9VIBR</name>
<gene>
    <name evidence="2" type="ORF">JCM19232_4996</name>
</gene>
<reference evidence="2 3" key="2">
    <citation type="submission" date="2015-01" db="EMBL/GenBank/DDBJ databases">
        <authorList>
            <consortium name="NBRP consortium"/>
            <person name="Sawabe T."/>
            <person name="Meirelles P."/>
            <person name="Feng G."/>
            <person name="Sayaka M."/>
            <person name="Hattori M."/>
            <person name="Ohkuma M."/>
        </authorList>
    </citation>
    <scope>NUCLEOTIDE SEQUENCE [LARGE SCALE GENOMIC DNA]</scope>
    <source>
        <strain evidence="2 3">JCM19232</strain>
    </source>
</reference>
<comment type="caution">
    <text evidence="2">The sequence shown here is derived from an EMBL/GenBank/DDBJ whole genome shotgun (WGS) entry which is preliminary data.</text>
</comment>
<dbReference type="AlphaFoldDB" id="A0A0B8PGQ5"/>
<evidence type="ECO:0000313" key="2">
    <source>
        <dbReference type="EMBL" id="GAM65496.1"/>
    </source>
</evidence>
<protein>
    <submittedName>
        <fullName evidence="2">IncP-type conjugative transfer protein trbE</fullName>
    </submittedName>
</protein>
<dbReference type="Proteomes" id="UP000031670">
    <property type="component" value="Unassembled WGS sequence"/>
</dbReference>
<sequence length="300" mass="34009">MQLLKTYRDQAKGLPDLLNWAALVDEGVMLGKDGSFTAGWAYMGADVDTATNLERNAASARLNQALASLGSGYMIHVDTNRSITTSYPAAQSSHFPHPVMQMMDESRRLYFESQGDKFATDSVLFVTWRPPSKRLSKVTDLLFDTNDSKRPSLAQRNLSLFKDKMADLQGRLSGVFASTRRLGVYEKQEHAFDEMMEYLHYSLTGKKHPISVASTPLPLDSLLGASECWPGFQPKIGDLYTSVISLDGFPDFSHPNMLHHLSLMNVEFRWNTRFIFFDAHEAHKLLDKERKKWKQKSCFV</sequence>